<comment type="caution">
    <text evidence="2">The sequence shown here is derived from an EMBL/GenBank/DDBJ whole genome shotgun (WGS) entry which is preliminary data.</text>
</comment>
<dbReference type="Gene3D" id="3.90.550.10">
    <property type="entry name" value="Spore Coat Polysaccharide Biosynthesis Protein SpsA, Chain A"/>
    <property type="match status" value="1"/>
</dbReference>
<keyword evidence="3" id="KW-1185">Reference proteome</keyword>
<sequence length="335" mass="36463">MRRNTRCGADHGIDLEGFGLTTQHSDTVQAGPSGLMISVVIPHLNQPEALARCLASLFDGALAPSEVFVVDNGSETLPQEVCDAYPQVSLLQERTPGPGPARNCGVAAASGDILAFIDADCRADAGWLAAILARFEDPVAQILGGDVRIDVRDPARPTSLEAYESIYAYRMDRYIVEQGFTGTGNLAVRRAVLEDVGPFAGLEVAEDRDWGRRATAKGYKITFAPEMRAFHPARISFAELRLKWARHIAHDFADLPAGAGARMRWLAKAGAMAVSPLVELPRILASDRITGTRTRGLAVLALTRIRLYRSREMLGLCLRGNRSRNAESWNRPNVS</sequence>
<dbReference type="Pfam" id="PF00535">
    <property type="entry name" value="Glycos_transf_2"/>
    <property type="match status" value="1"/>
</dbReference>
<name>A0A640VYM4_9RHOB</name>
<evidence type="ECO:0000313" key="3">
    <source>
        <dbReference type="Proteomes" id="UP000436522"/>
    </source>
</evidence>
<dbReference type="RefSeq" id="WP_238841175.1">
    <property type="nucleotide sequence ID" value="NZ_BLIV01000013.1"/>
</dbReference>
<dbReference type="AlphaFoldDB" id="A0A640VYM4"/>
<dbReference type="InterPro" id="IPR029044">
    <property type="entry name" value="Nucleotide-diphossugar_trans"/>
</dbReference>
<evidence type="ECO:0000259" key="1">
    <source>
        <dbReference type="Pfam" id="PF00535"/>
    </source>
</evidence>
<gene>
    <name evidence="2" type="ORF">So717_42430</name>
</gene>
<protein>
    <recommendedName>
        <fullName evidence="1">Glycosyltransferase 2-like domain-containing protein</fullName>
    </recommendedName>
</protein>
<dbReference type="EMBL" id="BLIV01000013">
    <property type="protein sequence ID" value="GFE52490.1"/>
    <property type="molecule type" value="Genomic_DNA"/>
</dbReference>
<dbReference type="InterPro" id="IPR001173">
    <property type="entry name" value="Glyco_trans_2-like"/>
</dbReference>
<dbReference type="PANTHER" id="PTHR43646:SF6">
    <property type="entry name" value="PRE-MYCOFACTOCIN GLYCOSYLTRANSFERASE"/>
    <property type="match status" value="1"/>
</dbReference>
<organism evidence="2 3">
    <name type="scientific">Roseobacter cerasinus</name>
    <dbReference type="NCBI Taxonomy" id="2602289"/>
    <lineage>
        <taxon>Bacteria</taxon>
        <taxon>Pseudomonadati</taxon>
        <taxon>Pseudomonadota</taxon>
        <taxon>Alphaproteobacteria</taxon>
        <taxon>Rhodobacterales</taxon>
        <taxon>Roseobacteraceae</taxon>
        <taxon>Roseobacter</taxon>
    </lineage>
</organism>
<reference evidence="2 3" key="1">
    <citation type="submission" date="2019-12" db="EMBL/GenBank/DDBJ databases">
        <title>Roseobacter cerasinus sp. nov., isolated from seawater around aquaculture.</title>
        <authorList>
            <person name="Muramatsu S."/>
            <person name="Takabe Y."/>
            <person name="Mori K."/>
            <person name="Takaichi S."/>
            <person name="Hanada S."/>
        </authorList>
    </citation>
    <scope>NUCLEOTIDE SEQUENCE [LARGE SCALE GENOMIC DNA]</scope>
    <source>
        <strain evidence="2 3">AI77</strain>
    </source>
</reference>
<feature type="domain" description="Glycosyltransferase 2-like" evidence="1">
    <location>
        <begin position="38"/>
        <end position="196"/>
    </location>
</feature>
<dbReference type="SUPFAM" id="SSF53448">
    <property type="entry name" value="Nucleotide-diphospho-sugar transferases"/>
    <property type="match status" value="1"/>
</dbReference>
<evidence type="ECO:0000313" key="2">
    <source>
        <dbReference type="EMBL" id="GFE52490.1"/>
    </source>
</evidence>
<dbReference type="PANTHER" id="PTHR43646">
    <property type="entry name" value="GLYCOSYLTRANSFERASE"/>
    <property type="match status" value="1"/>
</dbReference>
<accession>A0A640VYM4</accession>
<proteinExistence type="predicted"/>
<dbReference type="Proteomes" id="UP000436522">
    <property type="component" value="Unassembled WGS sequence"/>
</dbReference>